<dbReference type="GeneID" id="5006686"/>
<feature type="compositionally biased region" description="Low complexity" evidence="1">
    <location>
        <begin position="315"/>
        <end position="326"/>
    </location>
</feature>
<evidence type="ECO:0000256" key="1">
    <source>
        <dbReference type="SAM" id="MobiDB-lite"/>
    </source>
</evidence>
<dbReference type="HOGENOM" id="CLU_835079_0_0_1"/>
<evidence type="ECO:0000313" key="2">
    <source>
        <dbReference type="EMBL" id="ABP00945.1"/>
    </source>
</evidence>
<dbReference type="AlphaFoldDB" id="A4SBI7"/>
<feature type="region of interest" description="Disordered" evidence="1">
    <location>
        <begin position="240"/>
        <end position="267"/>
    </location>
</feature>
<dbReference type="Proteomes" id="UP000001568">
    <property type="component" value="Chromosome 20"/>
</dbReference>
<dbReference type="KEGG" id="olu:OSTLU_25904"/>
<feature type="compositionally biased region" description="Polar residues" evidence="1">
    <location>
        <begin position="42"/>
        <end position="55"/>
    </location>
</feature>
<dbReference type="RefSeq" id="XP_001422628.1">
    <property type="nucleotide sequence ID" value="XM_001422591.1"/>
</dbReference>
<dbReference type="OrthoDB" id="10467319at2759"/>
<accession>A4SBI7</accession>
<feature type="region of interest" description="Disordered" evidence="1">
    <location>
        <begin position="33"/>
        <end position="55"/>
    </location>
</feature>
<keyword evidence="3" id="KW-1185">Reference proteome</keyword>
<protein>
    <submittedName>
        <fullName evidence="2">Uncharacterized protein</fullName>
    </submittedName>
</protein>
<dbReference type="EMBL" id="CP000600">
    <property type="protein sequence ID" value="ABP00945.1"/>
    <property type="molecule type" value="Genomic_DNA"/>
</dbReference>
<dbReference type="Gramene" id="ABP00945">
    <property type="protein sequence ID" value="ABP00945"/>
    <property type="gene ID" value="OSTLU_25904"/>
</dbReference>
<feature type="region of interest" description="Disordered" evidence="1">
    <location>
        <begin position="294"/>
        <end position="341"/>
    </location>
</feature>
<reference evidence="2 3" key="1">
    <citation type="journal article" date="2007" name="Proc. Natl. Acad. Sci. U.S.A.">
        <title>The tiny eukaryote Ostreococcus provides genomic insights into the paradox of plankton speciation.</title>
        <authorList>
            <person name="Palenik B."/>
            <person name="Grimwood J."/>
            <person name="Aerts A."/>
            <person name="Rouze P."/>
            <person name="Salamov A."/>
            <person name="Putnam N."/>
            <person name="Dupont C."/>
            <person name="Jorgensen R."/>
            <person name="Derelle E."/>
            <person name="Rombauts S."/>
            <person name="Zhou K."/>
            <person name="Otillar R."/>
            <person name="Merchant S.S."/>
            <person name="Podell S."/>
            <person name="Gaasterland T."/>
            <person name="Napoli C."/>
            <person name="Gendler K."/>
            <person name="Manuell A."/>
            <person name="Tai V."/>
            <person name="Vallon O."/>
            <person name="Piganeau G."/>
            <person name="Jancek S."/>
            <person name="Heijde M."/>
            <person name="Jabbari K."/>
            <person name="Bowler C."/>
            <person name="Lohr M."/>
            <person name="Robbens S."/>
            <person name="Werner G."/>
            <person name="Dubchak I."/>
            <person name="Pazour G.J."/>
            <person name="Ren Q."/>
            <person name="Paulsen I."/>
            <person name="Delwiche C."/>
            <person name="Schmutz J."/>
            <person name="Rokhsar D."/>
            <person name="Van de Peer Y."/>
            <person name="Moreau H."/>
            <person name="Grigoriev I.V."/>
        </authorList>
    </citation>
    <scope>NUCLEOTIDE SEQUENCE [LARGE SCALE GENOMIC DNA]</scope>
    <source>
        <strain evidence="2 3">CCE9901</strain>
    </source>
</reference>
<evidence type="ECO:0000313" key="3">
    <source>
        <dbReference type="Proteomes" id="UP000001568"/>
    </source>
</evidence>
<organism evidence="2 3">
    <name type="scientific">Ostreococcus lucimarinus (strain CCE9901)</name>
    <dbReference type="NCBI Taxonomy" id="436017"/>
    <lineage>
        <taxon>Eukaryota</taxon>
        <taxon>Viridiplantae</taxon>
        <taxon>Chlorophyta</taxon>
        <taxon>Mamiellophyceae</taxon>
        <taxon>Mamiellales</taxon>
        <taxon>Bathycoccaceae</taxon>
        <taxon>Ostreococcus</taxon>
    </lineage>
</organism>
<sequence length="341" mass="36186">MFKDEKRTQYSPLMTREEQAEAVNDMEDAIDEAPAARRRHVGSSSSTYTAYDNPMTSSANVDDDFESVPLRGAGRSLAQRAQAHLKSLKKTLKDAFKDAGSASRTPAPTSTYGNETYVDDASFVGSPPAGQMLSRHHARARSVDLRHVLGDLDDTLEGAHTAATLLRELRDSGGDPDADAATNDALDLELSDVCEAHRAHLTQVAEMTDSAVSLSEEQLGKLLFTLEELNAAVLSIRSDGRPKTSTTMPDPDSSCAAVPPSGPPSLGTSRIECATTEEEEAAMIAQAIAASLSVSQQSDVEKSAEDALPPPLPAPAETASTAAAPPRKQTTEELLANLIDI</sequence>
<dbReference type="OMA" id="EMSDHAV"/>
<proteinExistence type="predicted"/>
<name>A4SBI7_OSTLU</name>
<gene>
    <name evidence="2" type="ORF">OSTLU_25904</name>
</gene>